<dbReference type="EMBL" id="NHZO01000162">
    <property type="protein sequence ID" value="PHQ48450.1"/>
    <property type="molecule type" value="Genomic_DNA"/>
</dbReference>
<dbReference type="Proteomes" id="UP000222531">
    <property type="component" value="Unassembled WGS sequence"/>
</dbReference>
<comment type="caution">
    <text evidence="3">The sequence shown here is derived from an EMBL/GenBank/DDBJ whole genome shotgun (WGS) entry which is preliminary data.</text>
</comment>
<accession>A0A2G1XB57</accession>
<dbReference type="PANTHER" id="PTHR43861">
    <property type="entry name" value="TRANS-ACONITATE 2-METHYLTRANSFERASE-RELATED"/>
    <property type="match status" value="1"/>
</dbReference>
<reference evidence="3 4" key="1">
    <citation type="journal article" date="2017" name="Biochemistry">
        <title>Identification of the Biosynthetic Pathway for the Antibiotic Bicyclomycin.</title>
        <authorList>
            <person name="Patteson J."/>
            <person name="Cai W."/>
            <person name="Johnson R.A."/>
            <person name="Santa Maria K."/>
            <person name="Li B."/>
        </authorList>
    </citation>
    <scope>NUCLEOTIDE SEQUENCE [LARGE SCALE GENOMIC DNA]</scope>
    <source>
        <strain evidence="3 4">ATCC 21532</strain>
    </source>
</reference>
<keyword evidence="1 3" id="KW-0808">Transferase</keyword>
<organism evidence="3 4">
    <name type="scientific">Streptomyces cinnamoneus</name>
    <name type="common">Streptoverticillium cinnamoneum</name>
    <dbReference type="NCBI Taxonomy" id="53446"/>
    <lineage>
        <taxon>Bacteria</taxon>
        <taxon>Bacillati</taxon>
        <taxon>Actinomycetota</taxon>
        <taxon>Actinomycetes</taxon>
        <taxon>Kitasatosporales</taxon>
        <taxon>Streptomycetaceae</taxon>
        <taxon>Streptomyces</taxon>
        <taxon>Streptomyces cinnamoneus group</taxon>
    </lineage>
</organism>
<protein>
    <submittedName>
        <fullName evidence="3">SAM-dependent methyltransferase</fullName>
    </submittedName>
</protein>
<evidence type="ECO:0000313" key="4">
    <source>
        <dbReference type="Proteomes" id="UP000222531"/>
    </source>
</evidence>
<dbReference type="GO" id="GO:0017000">
    <property type="term" value="P:antibiotic biosynthetic process"/>
    <property type="evidence" value="ECO:0007669"/>
    <property type="project" value="UniProtKB-ARBA"/>
</dbReference>
<dbReference type="SUPFAM" id="SSF53335">
    <property type="entry name" value="S-adenosyl-L-methionine-dependent methyltransferases"/>
    <property type="match status" value="1"/>
</dbReference>
<evidence type="ECO:0000256" key="1">
    <source>
        <dbReference type="ARBA" id="ARBA00022679"/>
    </source>
</evidence>
<dbReference type="GO" id="GO:0008168">
    <property type="term" value="F:methyltransferase activity"/>
    <property type="evidence" value="ECO:0007669"/>
    <property type="project" value="UniProtKB-KW"/>
</dbReference>
<dbReference type="InterPro" id="IPR041698">
    <property type="entry name" value="Methyltransf_25"/>
</dbReference>
<dbReference type="InterPro" id="IPR029063">
    <property type="entry name" value="SAM-dependent_MTases_sf"/>
</dbReference>
<dbReference type="AlphaFoldDB" id="A0A2G1XB57"/>
<dbReference type="RefSeq" id="WP_099202061.1">
    <property type="nucleotide sequence ID" value="NZ_NHZO01000162.1"/>
</dbReference>
<dbReference type="Pfam" id="PF13649">
    <property type="entry name" value="Methyltransf_25"/>
    <property type="match status" value="1"/>
</dbReference>
<dbReference type="CDD" id="cd02440">
    <property type="entry name" value="AdoMet_MTases"/>
    <property type="match status" value="1"/>
</dbReference>
<dbReference type="Gene3D" id="3.40.50.150">
    <property type="entry name" value="Vaccinia Virus protein VP39"/>
    <property type="match status" value="1"/>
</dbReference>
<name>A0A2G1XB57_STRCJ</name>
<feature type="domain" description="Methyltransferase" evidence="2">
    <location>
        <begin position="53"/>
        <end position="145"/>
    </location>
</feature>
<dbReference type="OrthoDB" id="22151at2"/>
<sequence>MPHPPLTPAEYWDLYKPYRGGGAQPAPEPGQFEWTQFPGHGPGPELLGTPRTVLELGPGEGADAVYLARRGAQVTGVDFSAFQTERARRWWANEPGVTFIHADVCDFLVTEATEYDAIYSMWGAVWFTDPEQLLPLVAKRLAPEGVFIFSHAEPGPDAYGPQQMRGKWLEGRERQLTVLRWQYPPQTWADLLKRSGFTDIDARIVPPPGDETLGTLLVRAGVA</sequence>
<proteinExistence type="predicted"/>
<evidence type="ECO:0000313" key="3">
    <source>
        <dbReference type="EMBL" id="PHQ48450.1"/>
    </source>
</evidence>
<keyword evidence="4" id="KW-1185">Reference proteome</keyword>
<evidence type="ECO:0000259" key="2">
    <source>
        <dbReference type="Pfam" id="PF13649"/>
    </source>
</evidence>
<dbReference type="GO" id="GO:0032259">
    <property type="term" value="P:methylation"/>
    <property type="evidence" value="ECO:0007669"/>
    <property type="project" value="UniProtKB-KW"/>
</dbReference>
<gene>
    <name evidence="3" type="ORF">BLA24_29190</name>
</gene>
<keyword evidence="3" id="KW-0489">Methyltransferase</keyword>